<name>A0A0H4T3I9_9BACT</name>
<dbReference type="EMBL" id="KT006999">
    <property type="protein sequence ID" value="AKQ02256.1"/>
    <property type="molecule type" value="Genomic_DNA"/>
</dbReference>
<protein>
    <submittedName>
        <fullName evidence="1">Uncharacterized protein</fullName>
    </submittedName>
</protein>
<sequence length="84" mass="9491">MAPSANDLATSIGRPLKEGDILVGENTYEVVGFGERESGVFRRKKRPRLQLKIIIDKIPGKTIYSINPNDDMWDSVVCKEDRNK</sequence>
<accession>A0A0H4T3I9</accession>
<reference evidence="1" key="1">
    <citation type="journal article" date="2015" name="ISME J.">
        <title>Aquifer environment selects for microbial species cohorts in sediment and groundwater.</title>
        <authorList>
            <person name="Hug L.A."/>
            <person name="Thomas B.C."/>
            <person name="Brown C.T."/>
            <person name="Frischkorn K.R."/>
            <person name="Williams K.H."/>
            <person name="Tringe S.G."/>
            <person name="Banfield J.F."/>
        </authorList>
    </citation>
    <scope>NUCLEOTIDE SEQUENCE</scope>
</reference>
<evidence type="ECO:0000313" key="1">
    <source>
        <dbReference type="EMBL" id="AKQ02256.1"/>
    </source>
</evidence>
<proteinExistence type="predicted"/>
<organism evidence="1">
    <name type="scientific">uncultured Microgenomates bacterium Rifle_16ft_4_minimus_37633</name>
    <dbReference type="NCBI Taxonomy" id="1665114"/>
    <lineage>
        <taxon>Bacteria</taxon>
        <taxon>Candidatus Microgenomatota</taxon>
        <taxon>environmental samples</taxon>
    </lineage>
</organism>
<dbReference type="AlphaFoldDB" id="A0A0H4T3I9"/>